<reference evidence="2" key="1">
    <citation type="submission" date="2018-05" db="EMBL/GenBank/DDBJ databases">
        <authorList>
            <person name="Lanie J.A."/>
            <person name="Ng W.-L."/>
            <person name="Kazmierczak K.M."/>
            <person name="Andrzejewski T.M."/>
            <person name="Davidsen T.M."/>
            <person name="Wayne K.J."/>
            <person name="Tettelin H."/>
            <person name="Glass J.I."/>
            <person name="Rusch D."/>
            <person name="Podicherti R."/>
            <person name="Tsui H.-C.T."/>
            <person name="Winkler M.E."/>
        </authorList>
    </citation>
    <scope>NUCLEOTIDE SEQUENCE</scope>
</reference>
<organism evidence="2">
    <name type="scientific">marine metagenome</name>
    <dbReference type="NCBI Taxonomy" id="408172"/>
    <lineage>
        <taxon>unclassified sequences</taxon>
        <taxon>metagenomes</taxon>
        <taxon>ecological metagenomes</taxon>
    </lineage>
</organism>
<dbReference type="GO" id="GO:0016747">
    <property type="term" value="F:acyltransferase activity, transferring groups other than amino-acyl groups"/>
    <property type="evidence" value="ECO:0007669"/>
    <property type="project" value="InterPro"/>
</dbReference>
<dbReference type="AlphaFoldDB" id="A0A382BU57"/>
<proteinExistence type="predicted"/>
<evidence type="ECO:0000259" key="1">
    <source>
        <dbReference type="PROSITE" id="PS51186"/>
    </source>
</evidence>
<dbReference type="Gene3D" id="3.40.630.30">
    <property type="match status" value="1"/>
</dbReference>
<dbReference type="EMBL" id="UINC01031102">
    <property type="protein sequence ID" value="SVB16613.1"/>
    <property type="molecule type" value="Genomic_DNA"/>
</dbReference>
<evidence type="ECO:0000313" key="2">
    <source>
        <dbReference type="EMBL" id="SVB16613.1"/>
    </source>
</evidence>
<gene>
    <name evidence="2" type="ORF">METZ01_LOCUS169467</name>
</gene>
<sequence length="164" mass="18109">MVIRETTESDFEEVFSLIQFAFGNRKESDLVRRLISDNDVLINLVAESSSVILGNIVVSIITMEPDLGLFCGGIAPLSVLPDQQSSGIGSKLMKAVIKESKKMEIDALFLLGDPDYYNKFGFTVSKIKNDYSVEHFQELELNKGCLVKVKSTVKYASAFLSLGT</sequence>
<feature type="domain" description="N-acetyltransferase" evidence="1">
    <location>
        <begin position="1"/>
        <end position="140"/>
    </location>
</feature>
<name>A0A382BU57_9ZZZZ</name>
<protein>
    <recommendedName>
        <fullName evidence="1">N-acetyltransferase domain-containing protein</fullName>
    </recommendedName>
</protein>
<dbReference type="InterPro" id="IPR000182">
    <property type="entry name" value="GNAT_dom"/>
</dbReference>
<dbReference type="PROSITE" id="PS51186">
    <property type="entry name" value="GNAT"/>
    <property type="match status" value="1"/>
</dbReference>
<dbReference type="InterPro" id="IPR016181">
    <property type="entry name" value="Acyl_CoA_acyltransferase"/>
</dbReference>
<accession>A0A382BU57</accession>
<dbReference type="Pfam" id="PF13527">
    <property type="entry name" value="Acetyltransf_9"/>
    <property type="match status" value="1"/>
</dbReference>
<dbReference type="SUPFAM" id="SSF55729">
    <property type="entry name" value="Acyl-CoA N-acyltransferases (Nat)"/>
    <property type="match status" value="1"/>
</dbReference>
<dbReference type="CDD" id="cd04301">
    <property type="entry name" value="NAT_SF"/>
    <property type="match status" value="1"/>
</dbReference>